<feature type="transmembrane region" description="Helical" evidence="9">
    <location>
        <begin position="130"/>
        <end position="146"/>
    </location>
</feature>
<organism evidence="10">
    <name type="scientific">Candidatus Thiocaldithrix dubininis</name>
    <dbReference type="NCBI Taxonomy" id="3080823"/>
    <lineage>
        <taxon>Bacteria</taxon>
        <taxon>Pseudomonadati</taxon>
        <taxon>Pseudomonadota</taxon>
        <taxon>Gammaproteobacteria</taxon>
        <taxon>Thiotrichales</taxon>
        <taxon>Thiotrichaceae</taxon>
        <taxon>Candidatus Thiocaldithrix</taxon>
    </lineage>
</organism>
<dbReference type="GO" id="GO:0004659">
    <property type="term" value="F:prenyltransferase activity"/>
    <property type="evidence" value="ECO:0007669"/>
    <property type="project" value="InterPro"/>
</dbReference>
<evidence type="ECO:0000256" key="8">
    <source>
        <dbReference type="ARBA" id="ARBA00023136"/>
    </source>
</evidence>
<dbReference type="InterPro" id="IPR044878">
    <property type="entry name" value="UbiA_sf"/>
</dbReference>
<reference evidence="10" key="2">
    <citation type="submission" date="2023-04" db="EMBL/GenBank/DDBJ databases">
        <authorList>
            <person name="Beletskiy A.V."/>
            <person name="Mardanov A.V."/>
            <person name="Ravin N.V."/>
        </authorList>
    </citation>
    <scope>NUCLEOTIDE SEQUENCE</scope>
    <source>
        <strain evidence="10">GKL-01</strain>
    </source>
</reference>
<dbReference type="InterPro" id="IPR000537">
    <property type="entry name" value="UbiA_prenyltransferase"/>
</dbReference>
<feature type="transmembrane region" description="Helical" evidence="9">
    <location>
        <begin position="288"/>
        <end position="309"/>
    </location>
</feature>
<keyword evidence="6 9" id="KW-0812">Transmembrane</keyword>
<dbReference type="CDD" id="cd13962">
    <property type="entry name" value="PT_UbiA_UBIAD1"/>
    <property type="match status" value="1"/>
</dbReference>
<feature type="transmembrane region" description="Helical" evidence="9">
    <location>
        <begin position="232"/>
        <end position="250"/>
    </location>
</feature>
<dbReference type="AlphaFoldDB" id="A0AA95H7L6"/>
<keyword evidence="3" id="KW-0474">Menaquinone biosynthesis</keyword>
<evidence type="ECO:0000256" key="5">
    <source>
        <dbReference type="ARBA" id="ARBA00022679"/>
    </source>
</evidence>
<name>A0AA95H7L6_9GAMM</name>
<evidence type="ECO:0000256" key="6">
    <source>
        <dbReference type="ARBA" id="ARBA00022692"/>
    </source>
</evidence>
<protein>
    <submittedName>
        <fullName evidence="10">Prenyltransferase</fullName>
    </submittedName>
</protein>
<feature type="transmembrane region" description="Helical" evidence="9">
    <location>
        <begin position="184"/>
        <end position="204"/>
    </location>
</feature>
<evidence type="ECO:0000256" key="9">
    <source>
        <dbReference type="SAM" id="Phobius"/>
    </source>
</evidence>
<dbReference type="PANTHER" id="PTHR13929:SF0">
    <property type="entry name" value="UBIA PRENYLTRANSFERASE DOMAIN-CONTAINING PROTEIN 1"/>
    <property type="match status" value="1"/>
</dbReference>
<evidence type="ECO:0000313" key="10">
    <source>
        <dbReference type="EMBL" id="WGZ90955.1"/>
    </source>
</evidence>
<keyword evidence="5" id="KW-0808">Transferase</keyword>
<evidence type="ECO:0000256" key="7">
    <source>
        <dbReference type="ARBA" id="ARBA00022989"/>
    </source>
</evidence>
<keyword evidence="4" id="KW-1003">Cell membrane</keyword>
<dbReference type="GO" id="GO:0016020">
    <property type="term" value="C:membrane"/>
    <property type="evidence" value="ECO:0007669"/>
    <property type="project" value="UniProtKB-SubCell"/>
</dbReference>
<proteinExistence type="predicted"/>
<evidence type="ECO:0000256" key="2">
    <source>
        <dbReference type="ARBA" id="ARBA00004863"/>
    </source>
</evidence>
<feature type="transmembrane region" description="Helical" evidence="9">
    <location>
        <begin position="51"/>
        <end position="68"/>
    </location>
</feature>
<feature type="transmembrane region" description="Helical" evidence="9">
    <location>
        <begin position="158"/>
        <end position="178"/>
    </location>
</feature>
<keyword evidence="8 9" id="KW-0472">Membrane</keyword>
<evidence type="ECO:0000256" key="4">
    <source>
        <dbReference type="ARBA" id="ARBA00022475"/>
    </source>
</evidence>
<evidence type="ECO:0000256" key="3">
    <source>
        <dbReference type="ARBA" id="ARBA00022428"/>
    </source>
</evidence>
<keyword evidence="7 9" id="KW-1133">Transmembrane helix</keyword>
<dbReference type="PANTHER" id="PTHR13929">
    <property type="entry name" value="1,4-DIHYDROXY-2-NAPHTHOATE OCTAPRENYLTRANSFERASE"/>
    <property type="match status" value="1"/>
</dbReference>
<accession>A0AA95H7L6</accession>
<dbReference type="PIRSF" id="PIRSF005355">
    <property type="entry name" value="UBIAD1"/>
    <property type="match status" value="1"/>
</dbReference>
<dbReference type="GO" id="GO:0042371">
    <property type="term" value="P:vitamin K biosynthetic process"/>
    <property type="evidence" value="ECO:0007669"/>
    <property type="project" value="TreeGrafter"/>
</dbReference>
<dbReference type="InterPro" id="IPR026046">
    <property type="entry name" value="UBIAD1"/>
</dbReference>
<comment type="pathway">
    <text evidence="2">Quinol/quinone metabolism; menaquinone biosynthesis.</text>
</comment>
<dbReference type="EMBL" id="CP124755">
    <property type="protein sequence ID" value="WGZ90955.1"/>
    <property type="molecule type" value="Genomic_DNA"/>
</dbReference>
<dbReference type="KEGG" id="tdu:QJT80_00450"/>
<evidence type="ECO:0000256" key="1">
    <source>
        <dbReference type="ARBA" id="ARBA00004141"/>
    </source>
</evidence>
<dbReference type="GO" id="GO:0009234">
    <property type="term" value="P:menaquinone biosynthetic process"/>
    <property type="evidence" value="ECO:0007669"/>
    <property type="project" value="UniProtKB-KW"/>
</dbReference>
<feature type="transmembrane region" description="Helical" evidence="9">
    <location>
        <begin position="106"/>
        <end position="124"/>
    </location>
</feature>
<reference evidence="10" key="1">
    <citation type="journal article" date="2023" name="Int. J. Mol. Sci.">
        <title>Metagenomics Revealed a New Genus 'Candidatus Thiocaldithrix dubininis' gen. nov., sp. nov. and a New Species 'Candidatus Thiothrix putei' sp. nov. in the Family Thiotrichaceae, Some Members of Which Have Traits of Both Na+- and H+-Motive Energetics.</title>
        <authorList>
            <person name="Ravin N.V."/>
            <person name="Muntyan M.S."/>
            <person name="Smolyakov D.D."/>
            <person name="Rudenko T.S."/>
            <person name="Beletsky A.V."/>
            <person name="Mardanov A.V."/>
            <person name="Grabovich M.Y."/>
        </authorList>
    </citation>
    <scope>NUCLEOTIDE SEQUENCE</scope>
    <source>
        <strain evidence="10">GKL-01</strain>
    </source>
</reference>
<sequence length="311" mass="34297">MKEPDSSLLSKPLLRYWLATRPAFLLASLIPACVGVAAAYAQHYTIHWDLFALTLLALALTHAGINVLNDYYDNLNNTDNLNTERLFPFTGGSRFIQNGIFTPDNLFKFGISLLLAAVAIGLLLSYLSSWRLLIVGILGLLVGWGYSAPPLRLNSRGLGEVAVAIGFGVLTPLGAWLVQTQHFSWYPIVISLPLALLVMNVLYINQFPDYTADKQAGKHHWVVRLGLNKAPLVYQTSIGLALTLLLLLIFNQTLSAWSLLSVLPLGFGIAAERQLVRYAFTPVQLRPAIQFTLNALLLHGALLTFSLFIRD</sequence>
<dbReference type="Pfam" id="PF01040">
    <property type="entry name" value="UbiA"/>
    <property type="match status" value="1"/>
</dbReference>
<dbReference type="Gene3D" id="1.10.357.140">
    <property type="entry name" value="UbiA prenyltransferase"/>
    <property type="match status" value="1"/>
</dbReference>
<comment type="subcellular location">
    <subcellularLocation>
        <location evidence="1">Membrane</location>
        <topology evidence="1">Multi-pass membrane protein</topology>
    </subcellularLocation>
</comment>
<dbReference type="Proteomes" id="UP001300672">
    <property type="component" value="Chromosome"/>
</dbReference>
<gene>
    <name evidence="10" type="ORF">QJT80_00450</name>
</gene>